<dbReference type="InterPro" id="IPR007570">
    <property type="entry name" value="Uncharacterised_Ycf23"/>
</dbReference>
<dbReference type="InterPro" id="IPR013785">
    <property type="entry name" value="Aldolase_TIM"/>
</dbReference>
<keyword evidence="4" id="KW-0934">Plastid</keyword>
<comment type="subcellular location">
    <subcellularLocation>
        <location evidence="1">Plastid</location>
    </subcellularLocation>
</comment>
<dbReference type="GO" id="GO:0009536">
    <property type="term" value="C:plastid"/>
    <property type="evidence" value="ECO:0007669"/>
    <property type="project" value="UniProtKB-SubCell"/>
</dbReference>
<protein>
    <recommendedName>
        <fullName evidence="3">Uncharacterized protein ycf23</fullName>
    </recommendedName>
</protein>
<comment type="similarity">
    <text evidence="2">Belongs to the ycf23 family.</text>
</comment>
<dbReference type="PANTHER" id="PTHR36895">
    <property type="match status" value="1"/>
</dbReference>
<evidence type="ECO:0000313" key="5">
    <source>
        <dbReference type="EMBL" id="AQK88538.1"/>
    </source>
</evidence>
<dbReference type="InterPro" id="IPR011005">
    <property type="entry name" value="Dihydropteroate_synth-like_sf"/>
</dbReference>
<dbReference type="ExpressionAtlas" id="A0A1D6MCX5">
    <property type="expression patterns" value="baseline and differential"/>
</dbReference>
<dbReference type="OMA" id="ILAQDNF"/>
<dbReference type="Gene3D" id="3.20.20.70">
    <property type="entry name" value="Aldolase class I"/>
    <property type="match status" value="1"/>
</dbReference>
<dbReference type="FunCoup" id="A0A1D6MCX5">
    <property type="interactions" value="11"/>
</dbReference>
<name>A0A1D6MCX5_MAIZE</name>
<dbReference type="PANTHER" id="PTHR36895:SF1">
    <property type="entry name" value="YCF23 PROTEIN"/>
    <property type="match status" value="1"/>
</dbReference>
<evidence type="ECO:0000256" key="4">
    <source>
        <dbReference type="ARBA" id="ARBA00022640"/>
    </source>
</evidence>
<dbReference type="InParanoid" id="A0A1D6MCX5"/>
<gene>
    <name evidence="5" type="ORF">ZEAMMB73_Zm00001d039029</name>
</gene>
<evidence type="ECO:0000256" key="3">
    <source>
        <dbReference type="ARBA" id="ARBA00021523"/>
    </source>
</evidence>
<proteinExistence type="inferred from homology"/>
<dbReference type="STRING" id="4577.A0A1D6MCX5"/>
<dbReference type="SUPFAM" id="SSF51717">
    <property type="entry name" value="Dihydropteroate synthetase-like"/>
    <property type="match status" value="1"/>
</dbReference>
<dbReference type="IntAct" id="A0A1D6MCX5">
    <property type="interactions" value="2"/>
</dbReference>
<dbReference type="AlphaFoldDB" id="A0A1D6MCX5"/>
<dbReference type="EMBL" id="CM000782">
    <property type="protein sequence ID" value="AQK88538.1"/>
    <property type="molecule type" value="Genomic_DNA"/>
</dbReference>
<reference evidence="5" key="1">
    <citation type="submission" date="2015-12" db="EMBL/GenBank/DDBJ databases">
        <title>Update maize B73 reference genome by single molecule sequencing technologies.</title>
        <authorList>
            <consortium name="Maize Genome Sequencing Project"/>
            <person name="Ware D."/>
        </authorList>
    </citation>
    <scope>NUCLEOTIDE SEQUENCE</scope>
    <source>
        <tissue evidence="5">Seedling</tissue>
    </source>
</reference>
<dbReference type="Pfam" id="PF04481">
    <property type="entry name" value="DUF561"/>
    <property type="match status" value="2"/>
</dbReference>
<dbReference type="SUPFAM" id="SSF51569">
    <property type="entry name" value="Aldolase"/>
    <property type="match status" value="1"/>
</dbReference>
<accession>A0A1D6MCX5</accession>
<organism evidence="5">
    <name type="scientific">Zea mays</name>
    <name type="common">Maize</name>
    <dbReference type="NCBI Taxonomy" id="4577"/>
    <lineage>
        <taxon>Eukaryota</taxon>
        <taxon>Viridiplantae</taxon>
        <taxon>Streptophyta</taxon>
        <taxon>Embryophyta</taxon>
        <taxon>Tracheophyta</taxon>
        <taxon>Spermatophyta</taxon>
        <taxon>Magnoliopsida</taxon>
        <taxon>Liliopsida</taxon>
        <taxon>Poales</taxon>
        <taxon>Poaceae</taxon>
        <taxon>PACMAD clade</taxon>
        <taxon>Panicoideae</taxon>
        <taxon>Andropogonodae</taxon>
        <taxon>Andropogoneae</taxon>
        <taxon>Tripsacinae</taxon>
        <taxon>Zea</taxon>
    </lineage>
</organism>
<evidence type="ECO:0000256" key="1">
    <source>
        <dbReference type="ARBA" id="ARBA00004474"/>
    </source>
</evidence>
<evidence type="ECO:0000256" key="2">
    <source>
        <dbReference type="ARBA" id="ARBA00009664"/>
    </source>
</evidence>
<sequence length="388" mass="41340">MAAPGSLRLLQAPSFAAAKCQPVGGRASARRAPRPLFAVRASAADAANRDAVLKAFRENRALKIISGLQNFDRSSVASVVTAADKVFNQNLSESVEIKLLLVYSTLFMIMLQVHYLSATITNLLQGGATHVDIACDKDLVKLAMDLTNLPICVSSVDPSAFHSAVQAGAKMVEIGNYDSFYEMGIEFSSEQILKLTRETRKMLPDITLSVTVPHTLSLPDQVYHHPQSLTLRQHSGHIATIYILAQDNFSVTTIRNTCSSPADFVSHLQMRLAELLEEEGADIIQTEGGKCSSPTKPGVLGLIEKATPTLAAAYSISRAVSIPVMCSSGLSSVTAPMAVTAGAAGVGVGSAINKLNDVVAMIAEVRSIAQAMELAPRIVSETLRTISY</sequence>